<protein>
    <submittedName>
        <fullName evidence="1">DUF2336 domain-containing protein</fullName>
    </submittedName>
</protein>
<dbReference type="AlphaFoldDB" id="A0A4Q2U959"/>
<dbReference type="RefSeq" id="WP_129227020.1">
    <property type="nucleotide sequence ID" value="NZ_QYBB01000012.1"/>
</dbReference>
<gene>
    <name evidence="1" type="ORF">D3273_12550</name>
</gene>
<dbReference type="Proteomes" id="UP000290759">
    <property type="component" value="Unassembled WGS sequence"/>
</dbReference>
<organism evidence="1 2">
    <name type="scientific">Lichenibacterium minor</name>
    <dbReference type="NCBI Taxonomy" id="2316528"/>
    <lineage>
        <taxon>Bacteria</taxon>
        <taxon>Pseudomonadati</taxon>
        <taxon>Pseudomonadota</taxon>
        <taxon>Alphaproteobacteria</taxon>
        <taxon>Hyphomicrobiales</taxon>
        <taxon>Lichenihabitantaceae</taxon>
        <taxon>Lichenibacterium</taxon>
    </lineage>
</organism>
<dbReference type="InterPro" id="IPR019285">
    <property type="entry name" value="DUF2336"/>
</dbReference>
<reference evidence="1 2" key="1">
    <citation type="submission" date="2018-12" db="EMBL/GenBank/DDBJ databases">
        <authorList>
            <person name="Grouzdev D.S."/>
            <person name="Krutkina M.S."/>
        </authorList>
    </citation>
    <scope>NUCLEOTIDE SEQUENCE [LARGE SCALE GENOMIC DNA]</scope>
    <source>
        <strain evidence="1 2">RmlP026</strain>
    </source>
</reference>
<proteinExistence type="predicted"/>
<dbReference type="OrthoDB" id="8455292at2"/>
<evidence type="ECO:0000313" key="2">
    <source>
        <dbReference type="Proteomes" id="UP000290759"/>
    </source>
</evidence>
<dbReference type="Pfam" id="PF10098">
    <property type="entry name" value="DUF2336"/>
    <property type="match status" value="1"/>
</dbReference>
<name>A0A4Q2U959_9HYPH</name>
<evidence type="ECO:0000313" key="1">
    <source>
        <dbReference type="EMBL" id="RYC31701.1"/>
    </source>
</evidence>
<keyword evidence="2" id="KW-1185">Reference proteome</keyword>
<dbReference type="EMBL" id="QYBB01000012">
    <property type="protein sequence ID" value="RYC31701.1"/>
    <property type="molecule type" value="Genomic_DNA"/>
</dbReference>
<sequence length="376" mass="40487">MDHDDDLRGSLERLVRLGRTPDVDIRPVLLRVLVDMFARRLHHTPGDLAQFEDMIGRLLDDADGEVRQTVADRLAGHPATPRSLLERFLREGDAVAAPVLARAAVDPGTVLDAAEWGTPAMALAVASRPDLSPEAVASLVDRPERDVLLAVAGNGAAPVGLDVFRYLVRRARDDEALGRALLRRDMPPSERAPLFLFADSAERAAIILAARRDDLRPDGERARPNADEAAALERVERAVMAPDRDGFDTALAAALNIRLDDVWRLIDDPKGEPLALALAAVGASPELAARVFILSGPAIGHSVMAVRSLTALVEGMPRRTAGRLVAAMTHAAARTVRRTAAEAEGRGRAEDGRSIARARERAEDIVASAQRRLRGG</sequence>
<reference evidence="1 2" key="2">
    <citation type="submission" date="2019-02" db="EMBL/GenBank/DDBJ databases">
        <title>'Lichenibacterium ramalinii' gen. nov. sp. nov., 'Lichenibacterium minor' gen. nov. sp. nov.</title>
        <authorList>
            <person name="Pankratov T."/>
        </authorList>
    </citation>
    <scope>NUCLEOTIDE SEQUENCE [LARGE SCALE GENOMIC DNA]</scope>
    <source>
        <strain evidence="1 2">RmlP026</strain>
    </source>
</reference>
<accession>A0A4Q2U959</accession>
<comment type="caution">
    <text evidence="1">The sequence shown here is derived from an EMBL/GenBank/DDBJ whole genome shotgun (WGS) entry which is preliminary data.</text>
</comment>